<proteinExistence type="predicted"/>
<keyword evidence="1 2" id="KW-1015">Disulfide bond</keyword>
<evidence type="ECO:0000313" key="5">
    <source>
        <dbReference type="WBParaSite" id="SBAD_0000700101-mRNA-1"/>
    </source>
</evidence>
<sequence length="473" mass="52197">MAQREVVQLYEEVGKPEELNDTLVRKTDDGVDIADVVSDSFNFSGATRFLKEPPVANCSEFGFECKNHKEKIATRQRCDGIKQCSDGSDEEFCQECLTSFSCPALRGGKMCFRGDKLCDGVKDCDSALDESNLYCKSECQEGLEYKCKGTGRCIPFSWVCDGDPHCPEEDDELQCSSAASCSNNAHWCAADKRCIPEWAWCDGVNNCSDGSDEAECSCLECSGKSVALCTAPRGTCILRSKLCNGEADCPNEEDERNCPGWCEAADVPKVMCIDGNSYPKKYACSGLVAACQNSCAACDPEVAFQCGTTNTCISRHKVCDGLTHCLDGSDESKELCECVEGDSFLCPGLQAKCIPKKFQCDGFHDCINGEDEENCSSCYNNERAFYCNVTRTCYPSLSRCNGIVECEDYSDEDNCACEECKYQLNYNTFMCQEKNRCLSREYVCNPKSPYNCPGSDPEDERYCYKSSATVVDS</sequence>
<reference evidence="3 4" key="2">
    <citation type="submission" date="2018-11" db="EMBL/GenBank/DDBJ databases">
        <authorList>
            <consortium name="Pathogen Informatics"/>
        </authorList>
    </citation>
    <scope>NUCLEOTIDE SEQUENCE [LARGE SCALE GENOMIC DNA]</scope>
</reference>
<dbReference type="InterPro" id="IPR051221">
    <property type="entry name" value="LDLR-related"/>
</dbReference>
<dbReference type="PRINTS" id="PR00261">
    <property type="entry name" value="LDLRECEPTOR"/>
</dbReference>
<accession>A0A183ISZ1</accession>
<feature type="disulfide bond" evidence="2">
    <location>
        <begin position="78"/>
        <end position="93"/>
    </location>
</feature>
<dbReference type="SUPFAM" id="SSF57424">
    <property type="entry name" value="LDL receptor-like module"/>
    <property type="match status" value="7"/>
</dbReference>
<feature type="disulfide bond" evidence="2">
    <location>
        <begin position="201"/>
        <end position="216"/>
    </location>
</feature>
<dbReference type="PANTHER" id="PTHR22722">
    <property type="entry name" value="LOW-DENSITY LIPOPROTEIN RECEPTOR-RELATED PROTEIN 2-RELATED"/>
    <property type="match status" value="1"/>
</dbReference>
<evidence type="ECO:0000313" key="3">
    <source>
        <dbReference type="EMBL" id="VDP10709.1"/>
    </source>
</evidence>
<feature type="disulfide bond" evidence="2">
    <location>
        <begin position="160"/>
        <end position="175"/>
    </location>
</feature>
<dbReference type="Gene3D" id="4.10.400.10">
    <property type="entry name" value="Low-density Lipoprotein Receptor"/>
    <property type="match status" value="7"/>
</dbReference>
<dbReference type="AlphaFoldDB" id="A0A183ISZ1"/>
<dbReference type="InterPro" id="IPR002172">
    <property type="entry name" value="LDrepeatLR_classA_rpt"/>
</dbReference>
<feature type="disulfide bond" evidence="2">
    <location>
        <begin position="400"/>
        <end position="415"/>
    </location>
</feature>
<dbReference type="Proteomes" id="UP000270296">
    <property type="component" value="Unassembled WGS sequence"/>
</dbReference>
<feature type="disulfide bond" evidence="2">
    <location>
        <begin position="243"/>
        <end position="258"/>
    </location>
</feature>
<gene>
    <name evidence="3" type="ORF">SBAD_LOCUS6738</name>
</gene>
<dbReference type="GO" id="GO:0005041">
    <property type="term" value="F:low-density lipoprotein particle receptor activity"/>
    <property type="evidence" value="ECO:0007669"/>
    <property type="project" value="TreeGrafter"/>
</dbReference>
<dbReference type="Pfam" id="PF00057">
    <property type="entry name" value="Ldl_recept_a"/>
    <property type="match status" value="6"/>
</dbReference>
<protein>
    <submittedName>
        <fullName evidence="5">Disintegrin domain-containing protein</fullName>
    </submittedName>
</protein>
<dbReference type="CDD" id="cd00112">
    <property type="entry name" value="LDLa"/>
    <property type="match status" value="5"/>
</dbReference>
<feature type="disulfide bond" evidence="2">
    <location>
        <begin position="360"/>
        <end position="375"/>
    </location>
</feature>
<organism evidence="5">
    <name type="scientific">Soboliphyme baturini</name>
    <dbReference type="NCBI Taxonomy" id="241478"/>
    <lineage>
        <taxon>Eukaryota</taxon>
        <taxon>Metazoa</taxon>
        <taxon>Ecdysozoa</taxon>
        <taxon>Nematoda</taxon>
        <taxon>Enoplea</taxon>
        <taxon>Dorylaimia</taxon>
        <taxon>Dioctophymatida</taxon>
        <taxon>Dioctophymatoidea</taxon>
        <taxon>Soboliphymatidae</taxon>
        <taxon>Soboliphyme</taxon>
    </lineage>
</organism>
<dbReference type="InterPro" id="IPR036055">
    <property type="entry name" value="LDL_receptor-like_sf"/>
</dbReference>
<evidence type="ECO:0000256" key="1">
    <source>
        <dbReference type="ARBA" id="ARBA00023157"/>
    </source>
</evidence>
<evidence type="ECO:0000313" key="4">
    <source>
        <dbReference type="Proteomes" id="UP000270296"/>
    </source>
</evidence>
<keyword evidence="4" id="KW-1185">Reference proteome</keyword>
<reference evidence="5" key="1">
    <citation type="submission" date="2016-06" db="UniProtKB">
        <authorList>
            <consortium name="WormBaseParasite"/>
        </authorList>
    </citation>
    <scope>IDENTIFICATION</scope>
</reference>
<dbReference type="PANTHER" id="PTHR22722:SF5">
    <property type="entry name" value="LOW-DENSITY LIPOPROTEIN RECEPTOR-RELATED PROTEIN 1B"/>
    <property type="match status" value="1"/>
</dbReference>
<dbReference type="GO" id="GO:0043235">
    <property type="term" value="C:receptor complex"/>
    <property type="evidence" value="ECO:0007669"/>
    <property type="project" value="TreeGrafter"/>
</dbReference>
<evidence type="ECO:0000256" key="2">
    <source>
        <dbReference type="PROSITE-ProRule" id="PRU00124"/>
    </source>
</evidence>
<dbReference type="WBParaSite" id="SBAD_0000700101-mRNA-1">
    <property type="protein sequence ID" value="SBAD_0000700101-mRNA-1"/>
    <property type="gene ID" value="SBAD_0000700101"/>
</dbReference>
<dbReference type="SMART" id="SM00192">
    <property type="entry name" value="LDLa"/>
    <property type="match status" value="9"/>
</dbReference>
<dbReference type="EMBL" id="UZAM01010006">
    <property type="protein sequence ID" value="VDP10709.1"/>
    <property type="molecule type" value="Genomic_DNA"/>
</dbReference>
<comment type="caution">
    <text evidence="2">Lacks conserved residue(s) required for the propagation of feature annotation.</text>
</comment>
<dbReference type="GO" id="GO:0005886">
    <property type="term" value="C:plasma membrane"/>
    <property type="evidence" value="ECO:0007669"/>
    <property type="project" value="TreeGrafter"/>
</dbReference>
<name>A0A183ISZ1_9BILA</name>
<dbReference type="OrthoDB" id="10062665at2759"/>
<dbReference type="PROSITE" id="PS50068">
    <property type="entry name" value="LDLRA_2"/>
    <property type="match status" value="8"/>
</dbReference>